<evidence type="ECO:0000313" key="2">
    <source>
        <dbReference type="Proteomes" id="UP000664940"/>
    </source>
</evidence>
<gene>
    <name evidence="1" type="ORF">HJG60_007976</name>
</gene>
<comment type="caution">
    <text evidence="1">The sequence shown here is derived from an EMBL/GenBank/DDBJ whole genome shotgun (WGS) entry which is preliminary data.</text>
</comment>
<sequence>MCLCLMNESLGPQECAFCSKFKKIQRSLIHREVGSPLALKLHSQWTASGLPCDRCLLWESWGAGLSTQKPAQVARANNPFLFHEHLLRAICCIRHCSHHLLKMVLLPSQLLEMRKLAQRALATSMRSHRSQGSQ</sequence>
<accession>A0A834BN21</accession>
<organism evidence="1 2">
    <name type="scientific">Phyllostomus discolor</name>
    <name type="common">pale spear-nosed bat</name>
    <dbReference type="NCBI Taxonomy" id="89673"/>
    <lineage>
        <taxon>Eukaryota</taxon>
        <taxon>Metazoa</taxon>
        <taxon>Chordata</taxon>
        <taxon>Craniata</taxon>
        <taxon>Vertebrata</taxon>
        <taxon>Euteleostomi</taxon>
        <taxon>Mammalia</taxon>
        <taxon>Eutheria</taxon>
        <taxon>Laurasiatheria</taxon>
        <taxon>Chiroptera</taxon>
        <taxon>Yangochiroptera</taxon>
        <taxon>Phyllostomidae</taxon>
        <taxon>Phyllostominae</taxon>
        <taxon>Phyllostomus</taxon>
    </lineage>
</organism>
<proteinExistence type="predicted"/>
<protein>
    <submittedName>
        <fullName evidence="1">Uncharacterized protein</fullName>
    </submittedName>
</protein>
<dbReference type="Proteomes" id="UP000664940">
    <property type="component" value="Unassembled WGS sequence"/>
</dbReference>
<dbReference type="EMBL" id="JABVXQ010000001">
    <property type="protein sequence ID" value="KAF6131075.1"/>
    <property type="molecule type" value="Genomic_DNA"/>
</dbReference>
<reference evidence="1 2" key="1">
    <citation type="journal article" date="2020" name="Nature">
        <title>Six reference-quality genomes reveal evolution of bat adaptations.</title>
        <authorList>
            <person name="Jebb D."/>
            <person name="Huang Z."/>
            <person name="Pippel M."/>
            <person name="Hughes G.M."/>
            <person name="Lavrichenko K."/>
            <person name="Devanna P."/>
            <person name="Winkler S."/>
            <person name="Jermiin L.S."/>
            <person name="Skirmuntt E.C."/>
            <person name="Katzourakis A."/>
            <person name="Burkitt-Gray L."/>
            <person name="Ray D.A."/>
            <person name="Sullivan K.A.M."/>
            <person name="Roscito J.G."/>
            <person name="Kirilenko B.M."/>
            <person name="Davalos L.M."/>
            <person name="Corthals A.P."/>
            <person name="Power M.L."/>
            <person name="Jones G."/>
            <person name="Ransome R.D."/>
            <person name="Dechmann D.K.N."/>
            <person name="Locatelli A.G."/>
            <person name="Puechmaille S.J."/>
            <person name="Fedrigo O."/>
            <person name="Jarvis E.D."/>
            <person name="Hiller M."/>
            <person name="Vernes S.C."/>
            <person name="Myers E.W."/>
            <person name="Teeling E.C."/>
        </authorList>
    </citation>
    <scope>NUCLEOTIDE SEQUENCE [LARGE SCALE GENOMIC DNA]</scope>
    <source>
        <strain evidence="1">Bat1K_MPI-CBG_1</strain>
    </source>
</reference>
<name>A0A834BN21_9CHIR</name>
<evidence type="ECO:0000313" key="1">
    <source>
        <dbReference type="EMBL" id="KAF6131075.1"/>
    </source>
</evidence>
<dbReference type="AlphaFoldDB" id="A0A834BN21"/>